<evidence type="ECO:0000313" key="4">
    <source>
        <dbReference type="EMBL" id="JAQ08879.1"/>
    </source>
</evidence>
<reference evidence="4" key="1">
    <citation type="journal article" date="2016" name="Gigascience">
        <title>De novo construction of an expanded transcriptome assembly for the western tarnished plant bug, Lygus hesperus.</title>
        <authorList>
            <person name="Tassone E.E."/>
            <person name="Geib S.M."/>
            <person name="Hall B."/>
            <person name="Fabrick J.A."/>
            <person name="Brent C.S."/>
            <person name="Hull J.J."/>
        </authorList>
    </citation>
    <scope>NUCLEOTIDE SEQUENCE</scope>
</reference>
<dbReference type="PANTHER" id="PTHR15463">
    <property type="entry name" value="AP1 GAMMA SUBUNIT BINDING PROTEIN 1"/>
    <property type="match status" value="1"/>
</dbReference>
<dbReference type="PROSITE" id="PS50031">
    <property type="entry name" value="EH"/>
    <property type="match status" value="1"/>
</dbReference>
<dbReference type="AlphaFoldDB" id="A0A146LNE4"/>
<dbReference type="InterPro" id="IPR039656">
    <property type="entry name" value="SYNRG"/>
</dbReference>
<feature type="domain" description="EH" evidence="2">
    <location>
        <begin position="79"/>
        <end position="165"/>
    </location>
</feature>
<dbReference type="PANTHER" id="PTHR15463:SF2">
    <property type="entry name" value="SYNERGIN GAMMA"/>
    <property type="match status" value="1"/>
</dbReference>
<feature type="compositionally biased region" description="Basic and acidic residues" evidence="1">
    <location>
        <begin position="11"/>
        <end position="20"/>
    </location>
</feature>
<dbReference type="SUPFAM" id="SSF47473">
    <property type="entry name" value="EF-hand"/>
    <property type="match status" value="1"/>
</dbReference>
<evidence type="ECO:0000259" key="2">
    <source>
        <dbReference type="PROSITE" id="PS50031"/>
    </source>
</evidence>
<feature type="region of interest" description="Disordered" evidence="1">
    <location>
        <begin position="1"/>
        <end position="23"/>
    </location>
</feature>
<gene>
    <name evidence="4" type="primary">Synrg_0</name>
    <name evidence="3" type="synonym">Synrg_1</name>
    <name evidence="4" type="ORF">g.86899</name>
    <name evidence="3" type="ORF">g.86901</name>
</gene>
<evidence type="ECO:0000313" key="3">
    <source>
        <dbReference type="EMBL" id="JAP99981.1"/>
    </source>
</evidence>
<sequence>MNFKPDSPSSEETKKREYLKQQHQLRTMTKTAAPLSADNMIENLLSKKEIFQKKTNQSETSSQKPQVGPWPLWLTPGREHPMYKEIWKVVGSQNGLADTNKLSLLLMTSRLTTETLGYIWSLSNVTVPGSLTQQELYIALALVALAQSGYTFANSNVVRQLKEAPQPTLDLHNFETLSMIPPLTTPPNPSVSMTISSSIQQHPAASSVPTPEQFPMPPPVRTITENISLLDISHEPLSLIDSSPTKSLAILSATDLRNDFPEVTPTEQKLVFSDFQSGMSADDEFDDFKSADIFSSDMNTLTVLDVSELKVKSSSGSSIPYEGADDLFPRCVVKPKTPDLLPSPTAAAFDSTPIPDFTVSELQDLPVLDPKIPRTGTKESAVIPSIEPLEQSPNLSFDLGLGFDSLTDLKLGDLKVGDTTHSPEPLSLDFGPISLPPAADPSSLPSMPTPTAESSPPSLMSASTYAPQEDRYSALRMLDSGLFSTEKSSSTAPEEFGDFLTADIPASSVSSHQTLKDADDDIQIKCLGACLKLLREAVSTFDNIEDTKVLNEVASNEKGKAYLQEILEVERIGRRIRSTRETCDLISEFENLSKLLQPYIEYVKNNHMEEQDGPKCGICMCEHGPAHVKYGINHFHAPCANLYLHMVDPILPIAPVM</sequence>
<dbReference type="EMBL" id="GDHC01009750">
    <property type="protein sequence ID" value="JAQ08879.1"/>
    <property type="molecule type" value="Transcribed_RNA"/>
</dbReference>
<organism evidence="4">
    <name type="scientific">Lygus hesperus</name>
    <name type="common">Western plant bug</name>
    <dbReference type="NCBI Taxonomy" id="30085"/>
    <lineage>
        <taxon>Eukaryota</taxon>
        <taxon>Metazoa</taxon>
        <taxon>Ecdysozoa</taxon>
        <taxon>Arthropoda</taxon>
        <taxon>Hexapoda</taxon>
        <taxon>Insecta</taxon>
        <taxon>Pterygota</taxon>
        <taxon>Neoptera</taxon>
        <taxon>Paraneoptera</taxon>
        <taxon>Hemiptera</taxon>
        <taxon>Heteroptera</taxon>
        <taxon>Panheteroptera</taxon>
        <taxon>Cimicomorpha</taxon>
        <taxon>Miridae</taxon>
        <taxon>Mirini</taxon>
        <taxon>Lygus</taxon>
    </lineage>
</organism>
<dbReference type="Gene3D" id="1.10.238.10">
    <property type="entry name" value="EF-hand"/>
    <property type="match status" value="1"/>
</dbReference>
<dbReference type="InterPro" id="IPR059024">
    <property type="entry name" value="SYNRG_C"/>
</dbReference>
<dbReference type="EMBL" id="GDHC01018647">
    <property type="protein sequence ID" value="JAP99981.1"/>
    <property type="molecule type" value="Transcribed_RNA"/>
</dbReference>
<dbReference type="SMART" id="SM00027">
    <property type="entry name" value="EH"/>
    <property type="match status" value="1"/>
</dbReference>
<feature type="compositionally biased region" description="Polar residues" evidence="1">
    <location>
        <begin position="449"/>
        <end position="466"/>
    </location>
</feature>
<dbReference type="Pfam" id="PF12763">
    <property type="entry name" value="EH"/>
    <property type="match status" value="1"/>
</dbReference>
<accession>A0A146LNE4</accession>
<dbReference type="Pfam" id="PF25999">
    <property type="entry name" value="SYNRG_C"/>
    <property type="match status" value="1"/>
</dbReference>
<feature type="region of interest" description="Disordered" evidence="1">
    <location>
        <begin position="422"/>
        <end position="466"/>
    </location>
</feature>
<dbReference type="InterPro" id="IPR011992">
    <property type="entry name" value="EF-hand-dom_pair"/>
</dbReference>
<proteinExistence type="predicted"/>
<protein>
    <submittedName>
        <fullName evidence="4">Synergin gamma</fullName>
    </submittedName>
</protein>
<dbReference type="GO" id="GO:0030130">
    <property type="term" value="C:clathrin coat of trans-Golgi network vesicle"/>
    <property type="evidence" value="ECO:0007669"/>
    <property type="project" value="TreeGrafter"/>
</dbReference>
<dbReference type="InterPro" id="IPR000261">
    <property type="entry name" value="EH_dom"/>
</dbReference>
<name>A0A146LNE4_LYGHE</name>
<evidence type="ECO:0000256" key="1">
    <source>
        <dbReference type="SAM" id="MobiDB-lite"/>
    </source>
</evidence>